<dbReference type="InterPro" id="IPR034294">
    <property type="entry name" value="Aquaporin_transptr"/>
</dbReference>
<dbReference type="EMBL" id="CP126208">
    <property type="protein sequence ID" value="WIA09596.1"/>
    <property type="molecule type" value="Genomic_DNA"/>
</dbReference>
<name>A0ABY8TKE5_TETOB</name>
<evidence type="ECO:0000256" key="5">
    <source>
        <dbReference type="ARBA" id="ARBA00022989"/>
    </source>
</evidence>
<dbReference type="SUPFAM" id="SSF81338">
    <property type="entry name" value="Aquaporin-like"/>
    <property type="match status" value="1"/>
</dbReference>
<dbReference type="Pfam" id="PF00230">
    <property type="entry name" value="MIP"/>
    <property type="match status" value="1"/>
</dbReference>
<dbReference type="PRINTS" id="PR00783">
    <property type="entry name" value="MINTRINSICP"/>
</dbReference>
<evidence type="ECO:0000256" key="2">
    <source>
        <dbReference type="ARBA" id="ARBA00022448"/>
    </source>
</evidence>
<evidence type="ECO:0000256" key="7">
    <source>
        <dbReference type="RuleBase" id="RU000477"/>
    </source>
</evidence>
<protein>
    <recommendedName>
        <fullName evidence="11">Aquaporin</fullName>
    </recommendedName>
</protein>
<reference evidence="9 10" key="1">
    <citation type="submission" date="2023-05" db="EMBL/GenBank/DDBJ databases">
        <title>A 100% complete, gapless, phased diploid assembly of the Scenedesmus obliquus UTEX 3031 genome.</title>
        <authorList>
            <person name="Biondi T.C."/>
            <person name="Hanschen E.R."/>
            <person name="Kwon T."/>
            <person name="Eng W."/>
            <person name="Kruse C.P.S."/>
            <person name="Koehler S.I."/>
            <person name="Kunde Y."/>
            <person name="Gleasner C.D."/>
            <person name="You Mak K.T."/>
            <person name="Polle J."/>
            <person name="Hovde B.T."/>
            <person name="Starkenburg S.R."/>
        </authorList>
    </citation>
    <scope>NUCLEOTIDE SEQUENCE [LARGE SCALE GENOMIC DNA]</scope>
    <source>
        <strain evidence="9 10">DOE0152z</strain>
    </source>
</reference>
<sequence length="254" mass="25593">MPGLLHTEEGTTTRLYAAIAAEFVCSFLFAFIGGAALGSSAAAANGIALAVLVYVAANVSGGHLNPAVTVATLVTGHTSVARGLAYIVAQTAGCVLAAGMHILLIPKAHDVGCFAPNGISLGQVFGWEAIMTFLLVVTIYSVAVGQPDFGVMGPLAIGLAVWAAALTGGGFTGAALNPARFLGPAIVFGCGWGAAPAYIFAELLGGVAGAVISWPLYGTGLQFGRWADAAEDALADARQALRGGYERVTGETHT</sequence>
<evidence type="ECO:0008006" key="11">
    <source>
        <dbReference type="Google" id="ProtNLM"/>
    </source>
</evidence>
<keyword evidence="5 8" id="KW-1133">Transmembrane helix</keyword>
<dbReference type="Gene3D" id="1.20.1080.10">
    <property type="entry name" value="Glycerol uptake facilitator protein"/>
    <property type="match status" value="1"/>
</dbReference>
<evidence type="ECO:0000256" key="4">
    <source>
        <dbReference type="ARBA" id="ARBA00022737"/>
    </source>
</evidence>
<keyword evidence="6 8" id="KW-0472">Membrane</keyword>
<keyword evidence="4" id="KW-0677">Repeat</keyword>
<organism evidence="9 10">
    <name type="scientific">Tetradesmus obliquus</name>
    <name type="common">Green alga</name>
    <name type="synonym">Acutodesmus obliquus</name>
    <dbReference type="NCBI Taxonomy" id="3088"/>
    <lineage>
        <taxon>Eukaryota</taxon>
        <taxon>Viridiplantae</taxon>
        <taxon>Chlorophyta</taxon>
        <taxon>core chlorophytes</taxon>
        <taxon>Chlorophyceae</taxon>
        <taxon>CS clade</taxon>
        <taxon>Sphaeropleales</taxon>
        <taxon>Scenedesmaceae</taxon>
        <taxon>Tetradesmus</taxon>
    </lineage>
</organism>
<proteinExistence type="inferred from homology"/>
<keyword evidence="10" id="KW-1185">Reference proteome</keyword>
<comment type="similarity">
    <text evidence="7">Belongs to the MIP/aquaporin (TC 1.A.8) family.</text>
</comment>
<evidence type="ECO:0000313" key="10">
    <source>
        <dbReference type="Proteomes" id="UP001244341"/>
    </source>
</evidence>
<keyword evidence="2 7" id="KW-0813">Transport</keyword>
<evidence type="ECO:0000256" key="6">
    <source>
        <dbReference type="ARBA" id="ARBA00023136"/>
    </source>
</evidence>
<dbReference type="InterPro" id="IPR023271">
    <property type="entry name" value="Aquaporin-like"/>
</dbReference>
<evidence type="ECO:0000256" key="3">
    <source>
        <dbReference type="ARBA" id="ARBA00022692"/>
    </source>
</evidence>
<evidence type="ECO:0000256" key="1">
    <source>
        <dbReference type="ARBA" id="ARBA00004127"/>
    </source>
</evidence>
<feature type="transmembrane region" description="Helical" evidence="8">
    <location>
        <begin position="15"/>
        <end position="37"/>
    </location>
</feature>
<comment type="subcellular location">
    <subcellularLocation>
        <location evidence="1">Endomembrane system</location>
        <topology evidence="1">Multi-pass membrane protein</topology>
    </subcellularLocation>
</comment>
<dbReference type="Proteomes" id="UP001244341">
    <property type="component" value="Chromosome 1b"/>
</dbReference>
<feature type="transmembrane region" description="Helical" evidence="8">
    <location>
        <begin position="84"/>
        <end position="104"/>
    </location>
</feature>
<dbReference type="InterPro" id="IPR022357">
    <property type="entry name" value="MIP_CS"/>
</dbReference>
<feature type="transmembrane region" description="Helical" evidence="8">
    <location>
        <begin position="197"/>
        <end position="217"/>
    </location>
</feature>
<dbReference type="PANTHER" id="PTHR45665">
    <property type="entry name" value="AQUAPORIN-8"/>
    <property type="match status" value="1"/>
</dbReference>
<dbReference type="PANTHER" id="PTHR45665:SF9">
    <property type="entry name" value="AQUAPORIN-8"/>
    <property type="match status" value="1"/>
</dbReference>
<accession>A0ABY8TKE5</accession>
<keyword evidence="3 7" id="KW-0812">Transmembrane</keyword>
<feature type="transmembrane region" description="Helical" evidence="8">
    <location>
        <begin position="155"/>
        <end position="176"/>
    </location>
</feature>
<dbReference type="InterPro" id="IPR000425">
    <property type="entry name" value="MIP"/>
</dbReference>
<feature type="transmembrane region" description="Helical" evidence="8">
    <location>
        <begin position="124"/>
        <end position="143"/>
    </location>
</feature>
<feature type="transmembrane region" description="Helical" evidence="8">
    <location>
        <begin position="44"/>
        <end position="64"/>
    </location>
</feature>
<dbReference type="PROSITE" id="PS00221">
    <property type="entry name" value="MIP"/>
    <property type="match status" value="1"/>
</dbReference>
<evidence type="ECO:0000313" key="9">
    <source>
        <dbReference type="EMBL" id="WIA09596.1"/>
    </source>
</evidence>
<evidence type="ECO:0000256" key="8">
    <source>
        <dbReference type="SAM" id="Phobius"/>
    </source>
</evidence>
<gene>
    <name evidence="9" type="ORF">OEZ85_008988</name>
</gene>